<evidence type="ECO:0000313" key="2">
    <source>
        <dbReference type="EMBL" id="PGH02781.1"/>
    </source>
</evidence>
<dbReference type="STRING" id="1447875.A0A2B7X1W9"/>
<proteinExistence type="predicted"/>
<protein>
    <submittedName>
        <fullName evidence="2">Uncharacterized protein</fullName>
    </submittedName>
</protein>
<accession>A0A2B7X1W9</accession>
<feature type="region of interest" description="Disordered" evidence="1">
    <location>
        <begin position="1"/>
        <end position="76"/>
    </location>
</feature>
<gene>
    <name evidence="2" type="ORF">AJ79_07546</name>
</gene>
<comment type="caution">
    <text evidence="2">The sequence shown here is derived from an EMBL/GenBank/DDBJ whole genome shotgun (WGS) entry which is preliminary data.</text>
</comment>
<sequence length="481" mass="53144">MSSSRRPDTSRFLGESWASWSPEDADQSTCIDSDDEVFAGMDFPSSIPSTGPEDSQLVEGSPMQQFHPAQGAQDGPAVSVAGPELIMPSIHEEFTTDGSWVVSRPSAETANSLTSRALQSANPPSRVPPPSARSDEKRGGFALPKKSRFSRITDDLGHRSFTAKSILTGILLLVLAWSIKTVLPPWMTQVSIFPISPGRDMLNPTELPAHYQALLDARTRFGRILSASSVSASELPNLLKRSESSIVDLCDLWTEDMGSKHEVEFECDNAFVAIRQAREGASFLSRGSGSVALDEVDREMSRMKRSFTTSSRNEVEGLVGRILNLFSLHSRQPRQQFSSEAQYRRAETALDIAVSKQLKQVSYILEMLNSFQSRLKSISEIASRLEIEPEFTSCWSHRPDDRKDVSFASLFRNLRCTLEETLLRPFNSGAQGSAYHVSRDLKSGIQTKLARAEEHQRPAVTVANALASQLKGLQTHLKRAV</sequence>
<reference evidence="2 3" key="1">
    <citation type="submission" date="2017-10" db="EMBL/GenBank/DDBJ databases">
        <title>Comparative genomics in systemic dimorphic fungi from Ajellomycetaceae.</title>
        <authorList>
            <person name="Munoz J.F."/>
            <person name="Mcewen J.G."/>
            <person name="Clay O.K."/>
            <person name="Cuomo C.A."/>
        </authorList>
    </citation>
    <scope>NUCLEOTIDE SEQUENCE [LARGE SCALE GENOMIC DNA]</scope>
    <source>
        <strain evidence="2 3">UAMH5409</strain>
    </source>
</reference>
<dbReference type="AlphaFoldDB" id="A0A2B7X1W9"/>
<dbReference type="EMBL" id="PDNB01000155">
    <property type="protein sequence ID" value="PGH02781.1"/>
    <property type="molecule type" value="Genomic_DNA"/>
</dbReference>
<feature type="region of interest" description="Disordered" evidence="1">
    <location>
        <begin position="111"/>
        <end position="140"/>
    </location>
</feature>
<evidence type="ECO:0000256" key="1">
    <source>
        <dbReference type="SAM" id="MobiDB-lite"/>
    </source>
</evidence>
<name>A0A2B7X1W9_9EURO</name>
<keyword evidence="3" id="KW-1185">Reference proteome</keyword>
<organism evidence="2 3">
    <name type="scientific">Helicocarpus griseus UAMH5409</name>
    <dbReference type="NCBI Taxonomy" id="1447875"/>
    <lineage>
        <taxon>Eukaryota</taxon>
        <taxon>Fungi</taxon>
        <taxon>Dikarya</taxon>
        <taxon>Ascomycota</taxon>
        <taxon>Pezizomycotina</taxon>
        <taxon>Eurotiomycetes</taxon>
        <taxon>Eurotiomycetidae</taxon>
        <taxon>Onygenales</taxon>
        <taxon>Ajellomycetaceae</taxon>
        <taxon>Helicocarpus</taxon>
    </lineage>
</organism>
<dbReference type="OrthoDB" id="4179406at2759"/>
<dbReference type="Proteomes" id="UP000223968">
    <property type="component" value="Unassembled WGS sequence"/>
</dbReference>
<evidence type="ECO:0000313" key="3">
    <source>
        <dbReference type="Proteomes" id="UP000223968"/>
    </source>
</evidence>